<gene>
    <name evidence="2" type="ORF">HK26_07975</name>
</gene>
<dbReference type="EMBL" id="JOPJ01000039">
    <property type="protein sequence ID" value="OUJ10796.1"/>
    <property type="molecule type" value="Genomic_DNA"/>
</dbReference>
<feature type="non-terminal residue" evidence="2">
    <location>
        <position position="304"/>
    </location>
</feature>
<evidence type="ECO:0000313" key="3">
    <source>
        <dbReference type="Proteomes" id="UP000194931"/>
    </source>
</evidence>
<dbReference type="Proteomes" id="UP000194931">
    <property type="component" value="Unassembled WGS sequence"/>
</dbReference>
<keyword evidence="3" id="KW-1185">Reference proteome</keyword>
<dbReference type="AlphaFoldDB" id="A0A252BRR7"/>
<feature type="signal peptide" evidence="1">
    <location>
        <begin position="1"/>
        <end position="17"/>
    </location>
</feature>
<dbReference type="RefSeq" id="WP_086639891.1">
    <property type="nucleotide sequence ID" value="NZ_JOPJ01000039.1"/>
</dbReference>
<comment type="caution">
    <text evidence="2">The sequence shown here is derived from an EMBL/GenBank/DDBJ whole genome shotgun (WGS) entry which is preliminary data.</text>
</comment>
<keyword evidence="1" id="KW-0732">Signal</keyword>
<evidence type="ECO:0000256" key="1">
    <source>
        <dbReference type="SAM" id="SignalP"/>
    </source>
</evidence>
<protein>
    <submittedName>
        <fullName evidence="2">Uncharacterized protein</fullName>
    </submittedName>
</protein>
<evidence type="ECO:0000313" key="2">
    <source>
        <dbReference type="EMBL" id="OUJ10796.1"/>
    </source>
</evidence>
<reference evidence="3" key="1">
    <citation type="submission" date="2014-06" db="EMBL/GenBank/DDBJ databases">
        <authorList>
            <person name="Winans N.J."/>
            <person name="Newell P.D."/>
            <person name="Douglas A.E."/>
        </authorList>
    </citation>
    <scope>NUCLEOTIDE SEQUENCE [LARGE SCALE GENOMIC DNA]</scope>
</reference>
<sequence length="304" mass="29920">MATLTQCLSTAWLHAHAAHPAHTGACSAAGRGDSGRADAGLVWARAVLSVLVAAGRGSAVSGQRHGRRSALAALVPTIVPAALHATRVPARHNAPSGGPQHAAGGNIELSAGQEPAPKAALRQKAGATSAALLQGAGVATRRPAPVGGRRGVPALPAPAASATVLRGVYSQKTALQKGFSHTAERIAPAHTRHVAGGTHTGEDSLKPLVAKAAGLGAHALRGAAARHIPPPAQGVGAVRSPMRGVRAPGGHVAGHAGQRAFAALLGHGWQGHATHMVRVGGHGLHGAGVAHAGGPHTGLMAGGV</sequence>
<organism evidence="2 3">
    <name type="scientific">Acetobacter okinawensis</name>
    <dbReference type="NCBI Taxonomy" id="1076594"/>
    <lineage>
        <taxon>Bacteria</taxon>
        <taxon>Pseudomonadati</taxon>
        <taxon>Pseudomonadota</taxon>
        <taxon>Alphaproteobacteria</taxon>
        <taxon>Acetobacterales</taxon>
        <taxon>Acetobacteraceae</taxon>
        <taxon>Acetobacter</taxon>
    </lineage>
</organism>
<proteinExistence type="predicted"/>
<accession>A0A252BRR7</accession>
<feature type="chain" id="PRO_5012648576" evidence="1">
    <location>
        <begin position="18"/>
        <end position="304"/>
    </location>
</feature>
<name>A0A252BRR7_9PROT</name>